<dbReference type="Proteomes" id="UP000689195">
    <property type="component" value="Unassembled WGS sequence"/>
</dbReference>
<keyword evidence="3" id="KW-1185">Reference proteome</keyword>
<accession>A0A8S1XLM4</accession>
<keyword evidence="1" id="KW-0812">Transmembrane</keyword>
<organism evidence="2 3">
    <name type="scientific">Paramecium pentaurelia</name>
    <dbReference type="NCBI Taxonomy" id="43138"/>
    <lineage>
        <taxon>Eukaryota</taxon>
        <taxon>Sar</taxon>
        <taxon>Alveolata</taxon>
        <taxon>Ciliophora</taxon>
        <taxon>Intramacronucleata</taxon>
        <taxon>Oligohymenophorea</taxon>
        <taxon>Peniculida</taxon>
        <taxon>Parameciidae</taxon>
        <taxon>Paramecium</taxon>
    </lineage>
</organism>
<dbReference type="EMBL" id="CAJJDO010000129">
    <property type="protein sequence ID" value="CAD8201789.1"/>
    <property type="molecule type" value="Genomic_DNA"/>
</dbReference>
<reference evidence="2" key="1">
    <citation type="submission" date="2021-01" db="EMBL/GenBank/DDBJ databases">
        <authorList>
            <consortium name="Genoscope - CEA"/>
            <person name="William W."/>
        </authorList>
    </citation>
    <scope>NUCLEOTIDE SEQUENCE</scope>
</reference>
<feature type="transmembrane region" description="Helical" evidence="1">
    <location>
        <begin position="92"/>
        <end position="110"/>
    </location>
</feature>
<evidence type="ECO:0000313" key="2">
    <source>
        <dbReference type="EMBL" id="CAD8201789.1"/>
    </source>
</evidence>
<evidence type="ECO:0000256" key="1">
    <source>
        <dbReference type="SAM" id="Phobius"/>
    </source>
</evidence>
<gene>
    <name evidence="2" type="ORF">PPENT_87.1.T1290026</name>
</gene>
<sequence>MYISINTKKLEQAQLHFQLICSKLLTLKLFFKEYQFQIFISSHNFSIEILEAISLLDYWAIGNNQKMDKLFSQMDQSTIILDSDPLQKPSQIQFILSLILHLFLLLVLFLKNIVRHVWFFTKRCYNITHKTRHTNCWLHELLQERSHKKIYLNCCFLLWYVHQNSYHLR</sequence>
<proteinExistence type="predicted"/>
<keyword evidence="1" id="KW-1133">Transmembrane helix</keyword>
<name>A0A8S1XLM4_9CILI</name>
<comment type="caution">
    <text evidence="2">The sequence shown here is derived from an EMBL/GenBank/DDBJ whole genome shotgun (WGS) entry which is preliminary data.</text>
</comment>
<keyword evidence="1" id="KW-0472">Membrane</keyword>
<protein>
    <recommendedName>
        <fullName evidence="4">Transmembrane protein</fullName>
    </recommendedName>
</protein>
<evidence type="ECO:0008006" key="4">
    <source>
        <dbReference type="Google" id="ProtNLM"/>
    </source>
</evidence>
<dbReference type="AlphaFoldDB" id="A0A8S1XLM4"/>
<evidence type="ECO:0000313" key="3">
    <source>
        <dbReference type="Proteomes" id="UP000689195"/>
    </source>
</evidence>